<dbReference type="Pfam" id="PF00350">
    <property type="entry name" value="Dynamin_N"/>
    <property type="match status" value="1"/>
</dbReference>
<evidence type="ECO:0000256" key="3">
    <source>
        <dbReference type="ARBA" id="ARBA00022741"/>
    </source>
</evidence>
<evidence type="ECO:0000313" key="12">
    <source>
        <dbReference type="Proteomes" id="UP000298774"/>
    </source>
</evidence>
<evidence type="ECO:0000256" key="1">
    <source>
        <dbReference type="ARBA" id="ARBA00004651"/>
    </source>
</evidence>
<keyword evidence="7 9" id="KW-0472">Membrane</keyword>
<accession>A0A4D8QHT6</accession>
<dbReference type="GO" id="GO:0005524">
    <property type="term" value="F:ATP binding"/>
    <property type="evidence" value="ECO:0007669"/>
    <property type="project" value="InterPro"/>
</dbReference>
<dbReference type="SUPFAM" id="SSF90123">
    <property type="entry name" value="ABC transporter transmembrane region"/>
    <property type="match status" value="1"/>
</dbReference>
<feature type="domain" description="Dynamin N-terminal" evidence="10">
    <location>
        <begin position="79"/>
        <end position="231"/>
    </location>
</feature>
<dbReference type="InterPro" id="IPR027417">
    <property type="entry name" value="P-loop_NTPase"/>
</dbReference>
<keyword evidence="3" id="KW-0547">Nucleotide-binding</keyword>
<evidence type="ECO:0000256" key="9">
    <source>
        <dbReference type="SAM" id="Phobius"/>
    </source>
</evidence>
<dbReference type="InterPro" id="IPR027094">
    <property type="entry name" value="Mitofusin_fam"/>
</dbReference>
<name>A0A4D8QHT6_AZOBR</name>
<dbReference type="GO" id="GO:0008053">
    <property type="term" value="P:mitochondrial fusion"/>
    <property type="evidence" value="ECO:0007669"/>
    <property type="project" value="TreeGrafter"/>
</dbReference>
<evidence type="ECO:0000256" key="2">
    <source>
        <dbReference type="ARBA" id="ARBA00022692"/>
    </source>
</evidence>
<keyword evidence="5 9" id="KW-1133">Transmembrane helix</keyword>
<feature type="transmembrane region" description="Helical" evidence="9">
    <location>
        <begin position="395"/>
        <end position="421"/>
    </location>
</feature>
<evidence type="ECO:0000256" key="7">
    <source>
        <dbReference type="ARBA" id="ARBA00023136"/>
    </source>
</evidence>
<organism evidence="11 12">
    <name type="scientific">Azospirillum brasilense</name>
    <dbReference type="NCBI Taxonomy" id="192"/>
    <lineage>
        <taxon>Bacteria</taxon>
        <taxon>Pseudomonadati</taxon>
        <taxon>Pseudomonadota</taxon>
        <taxon>Alphaproteobacteria</taxon>
        <taxon>Rhodospirillales</taxon>
        <taxon>Azospirillaceae</taxon>
        <taxon>Azospirillum</taxon>
    </lineage>
</organism>
<evidence type="ECO:0000259" key="10">
    <source>
        <dbReference type="Pfam" id="PF00350"/>
    </source>
</evidence>
<protein>
    <recommendedName>
        <fullName evidence="10">Dynamin N-terminal domain-containing protein</fullName>
    </recommendedName>
</protein>
<dbReference type="PANTHER" id="PTHR10465">
    <property type="entry name" value="TRANSMEMBRANE GTPASE FZO1"/>
    <property type="match status" value="1"/>
</dbReference>
<reference evidence="11 12" key="1">
    <citation type="submission" date="2018-09" db="EMBL/GenBank/DDBJ databases">
        <title>Whole genome based analysis of evolution and adaptive divergence in Indian and Brazilian strains of Azospirillum brasilense.</title>
        <authorList>
            <person name="Singh C."/>
            <person name="Tripathi A.K."/>
        </authorList>
    </citation>
    <scope>NUCLEOTIDE SEQUENCE [LARGE SCALE GENOMIC DNA]</scope>
    <source>
        <strain evidence="11 12">MTCC4038</strain>
    </source>
</reference>
<dbReference type="RefSeq" id="WP_137165188.1">
    <property type="nucleotide sequence ID" value="NZ_CP032339.1"/>
</dbReference>
<comment type="subcellular location">
    <subcellularLocation>
        <location evidence="1">Cell membrane</location>
        <topology evidence="1">Multi-pass membrane protein</topology>
    </subcellularLocation>
</comment>
<keyword evidence="4" id="KW-0378">Hydrolase</keyword>
<dbReference type="AlphaFoldDB" id="A0A4D8QHT6"/>
<gene>
    <name evidence="11" type="ORF">D3868_12305</name>
</gene>
<evidence type="ECO:0000313" key="11">
    <source>
        <dbReference type="EMBL" id="QCO09747.1"/>
    </source>
</evidence>
<feature type="region of interest" description="Disordered" evidence="8">
    <location>
        <begin position="1"/>
        <end position="20"/>
    </location>
</feature>
<dbReference type="InterPro" id="IPR036640">
    <property type="entry name" value="ABC1_TM_sf"/>
</dbReference>
<proteinExistence type="predicted"/>
<feature type="transmembrane region" description="Helical" evidence="9">
    <location>
        <begin position="353"/>
        <end position="375"/>
    </location>
</feature>
<keyword evidence="6" id="KW-0342">GTP-binding</keyword>
<dbReference type="InterPro" id="IPR045063">
    <property type="entry name" value="Dynamin_N"/>
</dbReference>
<dbReference type="Proteomes" id="UP000298774">
    <property type="component" value="Chromosome"/>
</dbReference>
<dbReference type="GO" id="GO:0003924">
    <property type="term" value="F:GTPase activity"/>
    <property type="evidence" value="ECO:0007669"/>
    <property type="project" value="InterPro"/>
</dbReference>
<dbReference type="SUPFAM" id="SSF52540">
    <property type="entry name" value="P-loop containing nucleoside triphosphate hydrolases"/>
    <property type="match status" value="1"/>
</dbReference>
<dbReference type="PANTHER" id="PTHR10465:SF0">
    <property type="entry name" value="SARCALUMENIN"/>
    <property type="match status" value="1"/>
</dbReference>
<evidence type="ECO:0000256" key="4">
    <source>
        <dbReference type="ARBA" id="ARBA00022801"/>
    </source>
</evidence>
<dbReference type="GO" id="GO:0005886">
    <property type="term" value="C:plasma membrane"/>
    <property type="evidence" value="ECO:0007669"/>
    <property type="project" value="UniProtKB-SubCell"/>
</dbReference>
<dbReference type="EMBL" id="CP032339">
    <property type="protein sequence ID" value="QCO09747.1"/>
    <property type="molecule type" value="Genomic_DNA"/>
</dbReference>
<keyword evidence="2 9" id="KW-0812">Transmembrane</keyword>
<sequence>MPPTRDVTPFHSRRDPAGHDPRQALQQRLAALDAHLRAENPNLLPVIPTFRNFDRVLVRLGLLGPYESLTTRIPWWPMIAVLGTFSAGKSTFLNGYLGAPLQNTGNQAVDDKFTVICHGPETRREALPGTALNADPRFPFYRIADEIEKVAAGEGKRIDNYLQLKTLSGDRARGKIFIDSPGFDADDQRRSVLRLVDHIVELSDLVLVFFDGRHPEPGAMQDTLKHLVAKTVDRADARKVCYILNQIDTTAKEDNLEAVFGAWQRAIAQAGLVSGRFYALYDSKSAVAIADDAVRARYEARRDSDLAELQVRINEVEVARAYRIVGMIDSLVKELKGEIVPQLAAAMKRWRKLVLIGDAVWLALLALFFGGIASLAGGDTVSAFLTWLTQSQPAWAGGLPVGVLAALVVLGGLFGAGHFWLRSFMARRVARSLPERYGDVDLNLQQGFLRNTRFFRSIFRKKPVGWSGGAEKRIFSIREAVAEHVQRINDLFTDPAGRRNRAPAE</sequence>
<evidence type="ECO:0000256" key="6">
    <source>
        <dbReference type="ARBA" id="ARBA00023134"/>
    </source>
</evidence>
<dbReference type="GO" id="GO:0005525">
    <property type="term" value="F:GTP binding"/>
    <property type="evidence" value="ECO:0007669"/>
    <property type="project" value="UniProtKB-KW"/>
</dbReference>
<dbReference type="Gene3D" id="3.40.50.300">
    <property type="entry name" value="P-loop containing nucleotide triphosphate hydrolases"/>
    <property type="match status" value="1"/>
</dbReference>
<evidence type="ECO:0000256" key="5">
    <source>
        <dbReference type="ARBA" id="ARBA00022989"/>
    </source>
</evidence>
<evidence type="ECO:0000256" key="8">
    <source>
        <dbReference type="SAM" id="MobiDB-lite"/>
    </source>
</evidence>